<evidence type="ECO:0000256" key="4">
    <source>
        <dbReference type="ARBA" id="ARBA00023125"/>
    </source>
</evidence>
<dbReference type="PANTHER" id="PTHR48111:SF1">
    <property type="entry name" value="TWO-COMPONENT RESPONSE REGULATOR ORR33"/>
    <property type="match status" value="1"/>
</dbReference>
<dbReference type="AlphaFoldDB" id="A0A2P2BY04"/>
<dbReference type="PROSITE" id="PS51755">
    <property type="entry name" value="OMPR_PHOB"/>
    <property type="match status" value="1"/>
</dbReference>
<dbReference type="InterPro" id="IPR016032">
    <property type="entry name" value="Sig_transdc_resp-reg_C-effctor"/>
</dbReference>
<keyword evidence="4" id="KW-0238">DNA-binding</keyword>
<keyword evidence="1" id="KW-0597">Phosphoprotein</keyword>
<dbReference type="Gene3D" id="1.10.10.10">
    <property type="entry name" value="Winged helix-like DNA-binding domain superfamily/Winged helix DNA-binding domain"/>
    <property type="match status" value="1"/>
</dbReference>
<dbReference type="GO" id="GO:0005829">
    <property type="term" value="C:cytosol"/>
    <property type="evidence" value="ECO:0007669"/>
    <property type="project" value="TreeGrafter"/>
</dbReference>
<feature type="domain" description="OmpR/PhoB-type" evidence="7">
    <location>
        <begin position="157"/>
        <end position="254"/>
    </location>
</feature>
<evidence type="ECO:0000259" key="7">
    <source>
        <dbReference type="PROSITE" id="PS51755"/>
    </source>
</evidence>
<dbReference type="SUPFAM" id="SSF46894">
    <property type="entry name" value="C-terminal effector domain of the bipartite response regulators"/>
    <property type="match status" value="1"/>
</dbReference>
<dbReference type="InterPro" id="IPR036388">
    <property type="entry name" value="WH-like_DNA-bd_sf"/>
</dbReference>
<protein>
    <submittedName>
        <fullName evidence="8">Putative Response regulator receiver protein</fullName>
    </submittedName>
</protein>
<evidence type="ECO:0000256" key="6">
    <source>
        <dbReference type="SAM" id="MobiDB-lite"/>
    </source>
</evidence>
<keyword evidence="3" id="KW-0805">Transcription regulation</keyword>
<evidence type="ECO:0000256" key="1">
    <source>
        <dbReference type="ARBA" id="ARBA00022553"/>
    </source>
</evidence>
<dbReference type="InterPro" id="IPR001867">
    <property type="entry name" value="OmpR/PhoB-type_DNA-bd"/>
</dbReference>
<sequence>MTPALGHGSLSAVAEVERPQRQESARAELQRWTEAIGANLLVVDPRIEPTQLCADMSARGVHVTWVSSTLEGLIEFGRTNPTAVIIAPEATGISATDFVTAIRQHGSPFVIASLESAEATEAGPLMLAGAAAGMTRPYTAMTVWELLKNSSHALDGQARVSYGPIELDSLAYTVRVHGERIGDLPLKEFELLRTLMYRAPEVLTNADLRSSLWGSDDGGPADNAIAVHVARLRTRLEGVAKIRRIRGRGYSLTLE</sequence>
<dbReference type="GO" id="GO:0000976">
    <property type="term" value="F:transcription cis-regulatory region binding"/>
    <property type="evidence" value="ECO:0007669"/>
    <property type="project" value="TreeGrafter"/>
</dbReference>
<dbReference type="GO" id="GO:0000156">
    <property type="term" value="F:phosphorelay response regulator activity"/>
    <property type="evidence" value="ECO:0007669"/>
    <property type="project" value="TreeGrafter"/>
</dbReference>
<dbReference type="Pfam" id="PF00486">
    <property type="entry name" value="Trans_reg_C"/>
    <property type="match status" value="1"/>
</dbReference>
<organism evidence="8">
    <name type="scientific">metagenome</name>
    <dbReference type="NCBI Taxonomy" id="256318"/>
    <lineage>
        <taxon>unclassified sequences</taxon>
        <taxon>metagenomes</taxon>
    </lineage>
</organism>
<evidence type="ECO:0000256" key="2">
    <source>
        <dbReference type="ARBA" id="ARBA00023012"/>
    </source>
</evidence>
<accession>A0A2P2BY04</accession>
<dbReference type="PANTHER" id="PTHR48111">
    <property type="entry name" value="REGULATOR OF RPOS"/>
    <property type="match status" value="1"/>
</dbReference>
<dbReference type="EMBL" id="CZKA01000013">
    <property type="protein sequence ID" value="CUR54614.1"/>
    <property type="molecule type" value="Genomic_DNA"/>
</dbReference>
<gene>
    <name evidence="8" type="ORF">NOCA2200004</name>
</gene>
<dbReference type="GO" id="GO:0032993">
    <property type="term" value="C:protein-DNA complex"/>
    <property type="evidence" value="ECO:0007669"/>
    <property type="project" value="TreeGrafter"/>
</dbReference>
<dbReference type="CDD" id="cd00383">
    <property type="entry name" value="trans_reg_C"/>
    <property type="match status" value="1"/>
</dbReference>
<keyword evidence="5" id="KW-0804">Transcription</keyword>
<reference evidence="8" key="1">
    <citation type="submission" date="2015-08" db="EMBL/GenBank/DDBJ databases">
        <authorList>
            <person name="Babu N.S."/>
            <person name="Beckwith C.J."/>
            <person name="Beseler K.G."/>
            <person name="Brison A."/>
            <person name="Carone J.V."/>
            <person name="Caskin T.P."/>
            <person name="Diamond M."/>
            <person name="Durham M.E."/>
            <person name="Foxe J.M."/>
            <person name="Go M."/>
            <person name="Henderson B.A."/>
            <person name="Jones I.B."/>
            <person name="McGettigan J.A."/>
            <person name="Micheletti S.J."/>
            <person name="Nasrallah M.E."/>
            <person name="Ortiz D."/>
            <person name="Piller C.R."/>
            <person name="Privatt S.R."/>
            <person name="Schneider S.L."/>
            <person name="Sharp S."/>
            <person name="Smith T.C."/>
            <person name="Stanton J.D."/>
            <person name="Ullery H.E."/>
            <person name="Wilson R.J."/>
            <person name="Serrano M.G."/>
            <person name="Buck G."/>
            <person name="Lee V."/>
            <person name="Wang Y."/>
            <person name="Carvalho R."/>
            <person name="Voegtly L."/>
            <person name="Shi R."/>
            <person name="Duckworth R."/>
            <person name="Johnson A."/>
            <person name="Loviza R."/>
            <person name="Walstead R."/>
            <person name="Shah Z."/>
            <person name="Kiflezghi M."/>
            <person name="Wade K."/>
            <person name="Ball S.L."/>
            <person name="Bradley K.W."/>
            <person name="Asai D.J."/>
            <person name="Bowman C.A."/>
            <person name="Russell D.A."/>
            <person name="Pope W.H."/>
            <person name="Jacobs-Sera D."/>
            <person name="Hendrix R.W."/>
            <person name="Hatfull G.F."/>
        </authorList>
    </citation>
    <scope>NUCLEOTIDE SEQUENCE</scope>
</reference>
<dbReference type="InterPro" id="IPR039420">
    <property type="entry name" value="WalR-like"/>
</dbReference>
<feature type="region of interest" description="Disordered" evidence="6">
    <location>
        <begin position="1"/>
        <end position="22"/>
    </location>
</feature>
<evidence type="ECO:0000256" key="3">
    <source>
        <dbReference type="ARBA" id="ARBA00023015"/>
    </source>
</evidence>
<keyword evidence="2" id="KW-0902">Two-component regulatory system</keyword>
<proteinExistence type="predicted"/>
<evidence type="ECO:0000313" key="8">
    <source>
        <dbReference type="EMBL" id="CUR54614.1"/>
    </source>
</evidence>
<dbReference type="SMART" id="SM00862">
    <property type="entry name" value="Trans_reg_C"/>
    <property type="match status" value="1"/>
</dbReference>
<name>A0A2P2BY04_9ZZZZ</name>
<dbReference type="GO" id="GO:0006355">
    <property type="term" value="P:regulation of DNA-templated transcription"/>
    <property type="evidence" value="ECO:0007669"/>
    <property type="project" value="InterPro"/>
</dbReference>
<evidence type="ECO:0000256" key="5">
    <source>
        <dbReference type="ARBA" id="ARBA00023163"/>
    </source>
</evidence>